<keyword evidence="2" id="KW-0833">Ubl conjugation pathway</keyword>
<name>A0A067JVL6_JATCU</name>
<dbReference type="EMBL" id="KK914794">
    <property type="protein sequence ID" value="KDP27932.1"/>
    <property type="molecule type" value="Genomic_DNA"/>
</dbReference>
<dbReference type="OrthoDB" id="47801at2759"/>
<protein>
    <recommendedName>
        <fullName evidence="6">UBC core domain-containing protein</fullName>
    </recommendedName>
</protein>
<dbReference type="PANTHER" id="PTHR46116">
    <property type="entry name" value="(E3-INDEPENDENT) E2 UBIQUITIN-CONJUGATING ENZYME"/>
    <property type="match status" value="1"/>
</dbReference>
<reference evidence="4 5" key="1">
    <citation type="journal article" date="2014" name="PLoS ONE">
        <title>Global Analysis of Gene Expression Profiles in Physic Nut (Jatropha curcas L.) Seedlings Exposed to Salt Stress.</title>
        <authorList>
            <person name="Zhang L."/>
            <person name="Zhang C."/>
            <person name="Wu P."/>
            <person name="Chen Y."/>
            <person name="Li M."/>
            <person name="Jiang H."/>
            <person name="Wu G."/>
        </authorList>
    </citation>
    <scope>NUCLEOTIDE SEQUENCE [LARGE SCALE GENOMIC DNA]</scope>
    <source>
        <strain evidence="5">cv. GZQX0401</strain>
        <tissue evidence="4">Young leaves</tissue>
    </source>
</reference>
<feature type="signal peptide" evidence="3">
    <location>
        <begin position="1"/>
        <end position="28"/>
    </location>
</feature>
<sequence>MARELKGGYLLILQFFQVLVSLQGLVLNEKPYYNEPETPPAHNWKLYNNYVFILSCKTMLFNLQIPPKAFDGFVYLFFRDRASTILKACCDYMNDKADVGYILEDNAFKITELEKSIFKEKLNMIYKKLEEAFDRNRIGKLRQPDDVIKENKILEFQSKPTEAN</sequence>
<keyword evidence="1" id="KW-0808">Transferase</keyword>
<dbReference type="PANTHER" id="PTHR46116:SF19">
    <property type="entry name" value="UBIQUITIN-CONJUGATING ENZYME FAMILY PROTEIN"/>
    <property type="match status" value="1"/>
</dbReference>
<keyword evidence="3" id="KW-0732">Signal</keyword>
<accession>A0A067JVL6</accession>
<evidence type="ECO:0000256" key="3">
    <source>
        <dbReference type="SAM" id="SignalP"/>
    </source>
</evidence>
<dbReference type="Gene3D" id="3.10.110.10">
    <property type="entry name" value="Ubiquitin Conjugating Enzyme"/>
    <property type="match status" value="1"/>
</dbReference>
<organism evidence="4 5">
    <name type="scientific">Jatropha curcas</name>
    <name type="common">Barbados nut</name>
    <dbReference type="NCBI Taxonomy" id="180498"/>
    <lineage>
        <taxon>Eukaryota</taxon>
        <taxon>Viridiplantae</taxon>
        <taxon>Streptophyta</taxon>
        <taxon>Embryophyta</taxon>
        <taxon>Tracheophyta</taxon>
        <taxon>Spermatophyta</taxon>
        <taxon>Magnoliopsida</taxon>
        <taxon>eudicotyledons</taxon>
        <taxon>Gunneridae</taxon>
        <taxon>Pentapetalae</taxon>
        <taxon>rosids</taxon>
        <taxon>fabids</taxon>
        <taxon>Malpighiales</taxon>
        <taxon>Euphorbiaceae</taxon>
        <taxon>Crotonoideae</taxon>
        <taxon>Jatropheae</taxon>
        <taxon>Jatropha</taxon>
    </lineage>
</organism>
<evidence type="ECO:0000313" key="4">
    <source>
        <dbReference type="EMBL" id="KDP27932.1"/>
    </source>
</evidence>
<proteinExistence type="predicted"/>
<dbReference type="InterPro" id="IPR016135">
    <property type="entry name" value="UBQ-conjugating_enzyme/RWD"/>
</dbReference>
<evidence type="ECO:0000256" key="1">
    <source>
        <dbReference type="ARBA" id="ARBA00022679"/>
    </source>
</evidence>
<feature type="chain" id="PRO_5001639001" description="UBC core domain-containing protein" evidence="3">
    <location>
        <begin position="29"/>
        <end position="164"/>
    </location>
</feature>
<dbReference type="GO" id="GO:0061631">
    <property type="term" value="F:ubiquitin conjugating enzyme activity"/>
    <property type="evidence" value="ECO:0007669"/>
    <property type="project" value="TreeGrafter"/>
</dbReference>
<gene>
    <name evidence="4" type="ORF">JCGZ_19012</name>
</gene>
<dbReference type="Proteomes" id="UP000027138">
    <property type="component" value="Unassembled WGS sequence"/>
</dbReference>
<evidence type="ECO:0008006" key="6">
    <source>
        <dbReference type="Google" id="ProtNLM"/>
    </source>
</evidence>
<dbReference type="STRING" id="180498.A0A067JVL6"/>
<evidence type="ECO:0000256" key="2">
    <source>
        <dbReference type="ARBA" id="ARBA00022786"/>
    </source>
</evidence>
<dbReference type="AlphaFoldDB" id="A0A067JVL6"/>
<evidence type="ECO:0000313" key="5">
    <source>
        <dbReference type="Proteomes" id="UP000027138"/>
    </source>
</evidence>
<keyword evidence="5" id="KW-1185">Reference proteome</keyword>